<evidence type="ECO:0000256" key="2">
    <source>
        <dbReference type="ARBA" id="ARBA00022664"/>
    </source>
</evidence>
<feature type="region of interest" description="Disordered" evidence="5">
    <location>
        <begin position="27"/>
        <end position="59"/>
    </location>
</feature>
<evidence type="ECO:0000259" key="7">
    <source>
        <dbReference type="Pfam" id="PF08572"/>
    </source>
</evidence>
<sequence length="516" mass="57439">MSTPSQEATKELIAKKRAEVLARMAKMGIPTSAGTSSVRPPPAAAESSTTSSAPSLHASIAATRARIEARMKAQGIGASSVRASSSKSAAIPTELHPMLSGDIKSTRGVPMPRISSIKANQRVQPQPKRMKIEHEAPVAFADPQKNPYFDPHLGGQRSAMPKQRRHAKKIHFARPGRFIEQGDRVRAEQKLEQLKAEIAERAEKARLEDEVLDTTAIRPPEPPTVEWWDAPLLSTDTYTGSTYRLEGAESPITVYVQHPVPLEPPQSILAGGGREEQQRDHRDKVMVGLLPPDPPKVKLANFMRILANQSVPDPTRLEAEVRKQVEARQIRHEEDNKARQLTKEQRHAKWEAKLQSEEEKGLVSAVFRIKKLSHAQHRFKVAVNAREWRMTGIAVVCPQMSVVIVEGSGKAVKAYKKLMLRRIDWADSQPTLETSEDKQPVADDPDSEPVDYSDNDCFLIWQGSIDARKFTQFNMRTCTTESGAKNWLAQAGAESFWQLAVQFDPHDSITLLNTLV</sequence>
<evidence type="ECO:0000259" key="6">
    <source>
        <dbReference type="Pfam" id="PF06544"/>
    </source>
</evidence>
<dbReference type="AlphaFoldDB" id="A0A1Y1WMP0"/>
<proteinExistence type="predicted"/>
<keyword evidence="3" id="KW-0508">mRNA splicing</keyword>
<keyword evidence="2" id="KW-0507">mRNA processing</keyword>
<protein>
    <submittedName>
        <fullName evidence="8">PRP3-domain-containing protein</fullName>
    </submittedName>
</protein>
<gene>
    <name evidence="8" type="ORF">DL89DRAFT_320261</name>
</gene>
<dbReference type="Pfam" id="PF06544">
    <property type="entry name" value="Prp3_C"/>
    <property type="match status" value="1"/>
</dbReference>
<feature type="domain" description="Pre-mRNA-splicing factor 3" evidence="7">
    <location>
        <begin position="146"/>
        <end position="266"/>
    </location>
</feature>
<dbReference type="OrthoDB" id="10264544at2759"/>
<feature type="domain" description="Small nuclear ribonucleoprotein Prp3 C-terminal" evidence="6">
    <location>
        <begin position="365"/>
        <end position="500"/>
    </location>
</feature>
<keyword evidence="9" id="KW-1185">Reference proteome</keyword>
<dbReference type="Pfam" id="PF08572">
    <property type="entry name" value="PRP3"/>
    <property type="match status" value="2"/>
</dbReference>
<evidence type="ECO:0000313" key="8">
    <source>
        <dbReference type="EMBL" id="ORX74830.1"/>
    </source>
</evidence>
<comment type="subcellular location">
    <subcellularLocation>
        <location evidence="1">Nucleus</location>
    </subcellularLocation>
</comment>
<organism evidence="8 9">
    <name type="scientific">Linderina pennispora</name>
    <dbReference type="NCBI Taxonomy" id="61395"/>
    <lineage>
        <taxon>Eukaryota</taxon>
        <taxon>Fungi</taxon>
        <taxon>Fungi incertae sedis</taxon>
        <taxon>Zoopagomycota</taxon>
        <taxon>Kickxellomycotina</taxon>
        <taxon>Kickxellomycetes</taxon>
        <taxon>Kickxellales</taxon>
        <taxon>Kickxellaceae</taxon>
        <taxon>Linderina</taxon>
    </lineage>
</organism>
<dbReference type="GO" id="GO:0000398">
    <property type="term" value="P:mRNA splicing, via spliceosome"/>
    <property type="evidence" value="ECO:0007669"/>
    <property type="project" value="InterPro"/>
</dbReference>
<dbReference type="GO" id="GO:0046540">
    <property type="term" value="C:U4/U6 x U5 tri-snRNP complex"/>
    <property type="evidence" value="ECO:0007669"/>
    <property type="project" value="InterPro"/>
</dbReference>
<evidence type="ECO:0000256" key="4">
    <source>
        <dbReference type="ARBA" id="ARBA00023242"/>
    </source>
</evidence>
<reference evidence="8 9" key="1">
    <citation type="submission" date="2016-07" db="EMBL/GenBank/DDBJ databases">
        <title>Pervasive Adenine N6-methylation of Active Genes in Fungi.</title>
        <authorList>
            <consortium name="DOE Joint Genome Institute"/>
            <person name="Mondo S.J."/>
            <person name="Dannebaum R.O."/>
            <person name="Kuo R.C."/>
            <person name="Labutti K."/>
            <person name="Haridas S."/>
            <person name="Kuo A."/>
            <person name="Salamov A."/>
            <person name="Ahrendt S.R."/>
            <person name="Lipzen A."/>
            <person name="Sullivan W."/>
            <person name="Andreopoulos W.B."/>
            <person name="Clum A."/>
            <person name="Lindquist E."/>
            <person name="Daum C."/>
            <person name="Ramamoorthy G.K."/>
            <person name="Gryganskyi A."/>
            <person name="Culley D."/>
            <person name="Magnuson J.K."/>
            <person name="James T.Y."/>
            <person name="O'Malley M.A."/>
            <person name="Stajich J.E."/>
            <person name="Spatafora J.W."/>
            <person name="Visel A."/>
            <person name="Grigoriev I.V."/>
        </authorList>
    </citation>
    <scope>NUCLEOTIDE SEQUENCE [LARGE SCALE GENOMIC DNA]</scope>
    <source>
        <strain evidence="8 9">ATCC 12442</strain>
    </source>
</reference>
<accession>A0A1Y1WMP0</accession>
<dbReference type="RefSeq" id="XP_040748041.1">
    <property type="nucleotide sequence ID" value="XM_040891192.1"/>
</dbReference>
<dbReference type="STRING" id="61395.A0A1Y1WMP0"/>
<evidence type="ECO:0000256" key="1">
    <source>
        <dbReference type="ARBA" id="ARBA00004123"/>
    </source>
</evidence>
<dbReference type="Proteomes" id="UP000193922">
    <property type="component" value="Unassembled WGS sequence"/>
</dbReference>
<dbReference type="PANTHER" id="PTHR14212:SF0">
    <property type="entry name" value="U4_U6 SMALL NUCLEAR RIBONUCLEOPROTEIN PRP3"/>
    <property type="match status" value="1"/>
</dbReference>
<dbReference type="InterPro" id="IPR027104">
    <property type="entry name" value="Prp3"/>
</dbReference>
<feature type="region of interest" description="Disordered" evidence="5">
    <location>
        <begin position="431"/>
        <end position="450"/>
    </location>
</feature>
<dbReference type="GeneID" id="63807840"/>
<feature type="domain" description="Pre-mRNA-splicing factor 3" evidence="7">
    <location>
        <begin position="274"/>
        <end position="342"/>
    </location>
</feature>
<name>A0A1Y1WMP0_9FUNG</name>
<dbReference type="CDD" id="cd24162">
    <property type="entry name" value="Prp3_C"/>
    <property type="match status" value="1"/>
</dbReference>
<evidence type="ECO:0000313" key="9">
    <source>
        <dbReference type="Proteomes" id="UP000193922"/>
    </source>
</evidence>
<feature type="compositionally biased region" description="Low complexity" evidence="5">
    <location>
        <begin position="44"/>
        <end position="55"/>
    </location>
</feature>
<dbReference type="PANTHER" id="PTHR14212">
    <property type="entry name" value="U4/U6-ASSOCIATED RNA SPLICING FACTOR-RELATED"/>
    <property type="match status" value="1"/>
</dbReference>
<evidence type="ECO:0000256" key="3">
    <source>
        <dbReference type="ARBA" id="ARBA00023187"/>
    </source>
</evidence>
<comment type="caution">
    <text evidence="8">The sequence shown here is derived from an EMBL/GenBank/DDBJ whole genome shotgun (WGS) entry which is preliminary data.</text>
</comment>
<dbReference type="InterPro" id="IPR013881">
    <property type="entry name" value="Pre-mRNA_splic_Prp3_dom"/>
</dbReference>
<dbReference type="EMBL" id="MCFD01000001">
    <property type="protein sequence ID" value="ORX74830.1"/>
    <property type="molecule type" value="Genomic_DNA"/>
</dbReference>
<dbReference type="InterPro" id="IPR010541">
    <property type="entry name" value="Prp3_C"/>
</dbReference>
<keyword evidence="4" id="KW-0539">Nucleus</keyword>
<evidence type="ECO:0000256" key="5">
    <source>
        <dbReference type="SAM" id="MobiDB-lite"/>
    </source>
</evidence>